<accession>A0A432WE48</accession>
<proteinExistence type="predicted"/>
<organism evidence="1 2">
    <name type="scientific">Aliidiomarina soli</name>
    <dbReference type="NCBI Taxonomy" id="1928574"/>
    <lineage>
        <taxon>Bacteria</taxon>
        <taxon>Pseudomonadati</taxon>
        <taxon>Pseudomonadota</taxon>
        <taxon>Gammaproteobacteria</taxon>
        <taxon>Alteromonadales</taxon>
        <taxon>Idiomarinaceae</taxon>
        <taxon>Aliidiomarina</taxon>
    </lineage>
</organism>
<sequence>MDLNHDDEWRDLMPSWIKESIPELTKEQSHKLLAETTQSQWDSLPWEFLSWLDAIRDRGWLWWGYRTFGSEAIIVVNIGMIPERIDAFKQLLRSSGIDIIGENYPGLP</sequence>
<keyword evidence="2" id="KW-1185">Reference proteome</keyword>
<reference evidence="1 2" key="1">
    <citation type="journal article" date="2011" name="Front. Microbiol.">
        <title>Genomic signatures of strain selection and enhancement in Bacillus atrophaeus var. globigii, a historical biowarfare simulant.</title>
        <authorList>
            <person name="Gibbons H.S."/>
            <person name="Broomall S.M."/>
            <person name="McNew L.A."/>
            <person name="Daligault H."/>
            <person name="Chapman C."/>
            <person name="Bruce D."/>
            <person name="Karavis M."/>
            <person name="Krepps M."/>
            <person name="McGregor P.A."/>
            <person name="Hong C."/>
            <person name="Park K.H."/>
            <person name="Akmal A."/>
            <person name="Feldman A."/>
            <person name="Lin J.S."/>
            <person name="Chang W.E."/>
            <person name="Higgs B.W."/>
            <person name="Demirev P."/>
            <person name="Lindquist J."/>
            <person name="Liem A."/>
            <person name="Fochler E."/>
            <person name="Read T.D."/>
            <person name="Tapia R."/>
            <person name="Johnson S."/>
            <person name="Bishop-Lilly K.A."/>
            <person name="Detter C."/>
            <person name="Han C."/>
            <person name="Sozhamannan S."/>
            <person name="Rosenzweig C.N."/>
            <person name="Skowronski E.W."/>
        </authorList>
    </citation>
    <scope>NUCLEOTIDE SEQUENCE [LARGE SCALE GENOMIC DNA]</scope>
    <source>
        <strain evidence="1 2">Y4G10-17</strain>
    </source>
</reference>
<evidence type="ECO:0000313" key="2">
    <source>
        <dbReference type="Proteomes" id="UP000287823"/>
    </source>
</evidence>
<evidence type="ECO:0000313" key="1">
    <source>
        <dbReference type="EMBL" id="RUO31149.1"/>
    </source>
</evidence>
<comment type="caution">
    <text evidence="1">The sequence shown here is derived from an EMBL/GenBank/DDBJ whole genome shotgun (WGS) entry which is preliminary data.</text>
</comment>
<gene>
    <name evidence="1" type="ORF">CWE14_11685</name>
</gene>
<dbReference type="AlphaFoldDB" id="A0A432WE48"/>
<protein>
    <submittedName>
        <fullName evidence="1">Uncharacterized protein</fullName>
    </submittedName>
</protein>
<dbReference type="Proteomes" id="UP000287823">
    <property type="component" value="Unassembled WGS sequence"/>
</dbReference>
<name>A0A432WE48_9GAMM</name>
<dbReference type="EMBL" id="PIPO01000005">
    <property type="protein sequence ID" value="RUO31149.1"/>
    <property type="molecule type" value="Genomic_DNA"/>
</dbReference>